<reference evidence="14 15" key="1">
    <citation type="submission" date="2018-10" db="EMBL/GenBank/DDBJ databases">
        <title>Complete genome sequence of Malassezia restricta CBS 7877.</title>
        <authorList>
            <person name="Morand S.C."/>
            <person name="Bertignac M."/>
            <person name="Iltis A."/>
            <person name="Kolder I."/>
            <person name="Pirovano W."/>
            <person name="Jourdain R."/>
            <person name="Clavaud C."/>
        </authorList>
    </citation>
    <scope>NUCLEOTIDE SEQUENCE [LARGE SCALE GENOMIC DNA]</scope>
    <source>
        <strain evidence="14 15">CBS 7877</strain>
    </source>
</reference>
<keyword evidence="10" id="KW-0739">Sodium transport</keyword>
<dbReference type="Proteomes" id="UP000269793">
    <property type="component" value="Chromosome III"/>
</dbReference>
<dbReference type="InterPro" id="IPR006153">
    <property type="entry name" value="Cation/H_exchanger_TM"/>
</dbReference>
<feature type="transmembrane region" description="Helical" evidence="12">
    <location>
        <begin position="606"/>
        <end position="627"/>
    </location>
</feature>
<keyword evidence="6 12" id="KW-1133">Transmembrane helix</keyword>
<name>A0A3G2S4N1_MALR7</name>
<evidence type="ECO:0000256" key="9">
    <source>
        <dbReference type="ARBA" id="ARBA00023136"/>
    </source>
</evidence>
<feature type="region of interest" description="Disordered" evidence="11">
    <location>
        <begin position="83"/>
        <end position="121"/>
    </location>
</feature>
<dbReference type="GO" id="GO:0015385">
    <property type="term" value="F:sodium:proton antiporter activity"/>
    <property type="evidence" value="ECO:0007669"/>
    <property type="project" value="InterPro"/>
</dbReference>
<accession>A0A3G2S4N1</accession>
<evidence type="ECO:0000256" key="11">
    <source>
        <dbReference type="SAM" id="MobiDB-lite"/>
    </source>
</evidence>
<feature type="compositionally biased region" description="Polar residues" evidence="11">
    <location>
        <begin position="307"/>
        <end position="317"/>
    </location>
</feature>
<evidence type="ECO:0000256" key="4">
    <source>
        <dbReference type="ARBA" id="ARBA00022449"/>
    </source>
</evidence>
<evidence type="ECO:0000313" key="15">
    <source>
        <dbReference type="Proteomes" id="UP000269793"/>
    </source>
</evidence>
<keyword evidence="9 12" id="KW-0472">Membrane</keyword>
<evidence type="ECO:0000256" key="8">
    <source>
        <dbReference type="ARBA" id="ARBA00023065"/>
    </source>
</evidence>
<dbReference type="GO" id="GO:0005886">
    <property type="term" value="C:plasma membrane"/>
    <property type="evidence" value="ECO:0007669"/>
    <property type="project" value="InterPro"/>
</dbReference>
<feature type="transmembrane region" description="Helical" evidence="12">
    <location>
        <begin position="698"/>
        <end position="717"/>
    </location>
</feature>
<feature type="transmembrane region" description="Helical" evidence="12">
    <location>
        <begin position="806"/>
        <end position="831"/>
    </location>
</feature>
<feature type="compositionally biased region" description="Basic and acidic residues" evidence="11">
    <location>
        <begin position="911"/>
        <end position="931"/>
    </location>
</feature>
<evidence type="ECO:0000313" key="14">
    <source>
        <dbReference type="EMBL" id="AYO42985.1"/>
    </source>
</evidence>
<evidence type="ECO:0000256" key="6">
    <source>
        <dbReference type="ARBA" id="ARBA00022989"/>
    </source>
</evidence>
<keyword evidence="5 12" id="KW-0812">Transmembrane</keyword>
<evidence type="ECO:0000259" key="13">
    <source>
        <dbReference type="Pfam" id="PF00999"/>
    </source>
</evidence>
<evidence type="ECO:0000256" key="10">
    <source>
        <dbReference type="ARBA" id="ARBA00023201"/>
    </source>
</evidence>
<dbReference type="GO" id="GO:0036376">
    <property type="term" value="P:sodium ion export across plasma membrane"/>
    <property type="evidence" value="ECO:0007669"/>
    <property type="project" value="InterPro"/>
</dbReference>
<keyword evidence="8" id="KW-0406">Ion transport</keyword>
<feature type="region of interest" description="Disordered" evidence="11">
    <location>
        <begin position="305"/>
        <end position="330"/>
    </location>
</feature>
<comment type="subcellular location">
    <subcellularLocation>
        <location evidence="1">Membrane</location>
        <topology evidence="1">Multi-pass membrane protein</topology>
    </subcellularLocation>
</comment>
<dbReference type="GO" id="GO:0120029">
    <property type="term" value="P:proton export across plasma membrane"/>
    <property type="evidence" value="ECO:0007669"/>
    <property type="project" value="InterPro"/>
</dbReference>
<organism evidence="14 15">
    <name type="scientific">Malassezia restricta (strain ATCC 96810 / NBRC 103918 / CBS 7877)</name>
    <name type="common">Seborrheic dermatitis infection agent</name>
    <dbReference type="NCBI Taxonomy" id="425264"/>
    <lineage>
        <taxon>Eukaryota</taxon>
        <taxon>Fungi</taxon>
        <taxon>Dikarya</taxon>
        <taxon>Basidiomycota</taxon>
        <taxon>Ustilaginomycotina</taxon>
        <taxon>Malasseziomycetes</taxon>
        <taxon>Malasseziales</taxon>
        <taxon>Malasseziaceae</taxon>
        <taxon>Malassezia</taxon>
    </lineage>
</organism>
<feature type="transmembrane region" description="Helical" evidence="12">
    <location>
        <begin position="501"/>
        <end position="527"/>
    </location>
</feature>
<evidence type="ECO:0000256" key="5">
    <source>
        <dbReference type="ARBA" id="ARBA00022692"/>
    </source>
</evidence>
<comment type="similarity">
    <text evidence="2">Belongs to the fungal Na(+)/H(+) exchanger family.</text>
</comment>
<dbReference type="OrthoDB" id="2190219at2759"/>
<feature type="compositionally biased region" description="Acidic residues" evidence="11">
    <location>
        <begin position="901"/>
        <end position="910"/>
    </location>
</feature>
<dbReference type="GO" id="GO:0042391">
    <property type="term" value="P:regulation of membrane potential"/>
    <property type="evidence" value="ECO:0007669"/>
    <property type="project" value="InterPro"/>
</dbReference>
<feature type="transmembrane region" description="Helical" evidence="12">
    <location>
        <begin position="764"/>
        <end position="786"/>
    </location>
</feature>
<evidence type="ECO:0000256" key="2">
    <source>
        <dbReference type="ARBA" id="ARBA00005248"/>
    </source>
</evidence>
<gene>
    <name evidence="14" type="primary">sod22</name>
    <name evidence="14" type="ORF">DNF11_2035</name>
</gene>
<dbReference type="PANTHER" id="PTHR31382:SF4">
    <property type="entry name" value="NA(+)_H(+) ANTIPORTER"/>
    <property type="match status" value="1"/>
</dbReference>
<feature type="compositionally biased region" description="Basic and acidic residues" evidence="11">
    <location>
        <begin position="96"/>
        <end position="106"/>
    </location>
</feature>
<keyword evidence="4" id="KW-0050">Antiport</keyword>
<dbReference type="InterPro" id="IPR004712">
    <property type="entry name" value="Na+/H+_antiporter_fungi"/>
</dbReference>
<keyword evidence="3" id="KW-0813">Transport</keyword>
<feature type="region of interest" description="Disordered" evidence="11">
    <location>
        <begin position="268"/>
        <end position="290"/>
    </location>
</feature>
<dbReference type="GO" id="GO:0030007">
    <property type="term" value="P:intracellular potassium ion homeostasis"/>
    <property type="evidence" value="ECO:0007669"/>
    <property type="project" value="TreeGrafter"/>
</dbReference>
<dbReference type="EMBL" id="CP033150">
    <property type="protein sequence ID" value="AYO42985.1"/>
    <property type="molecule type" value="Genomic_DNA"/>
</dbReference>
<dbReference type="AlphaFoldDB" id="A0A3G2S4N1"/>
<feature type="region of interest" description="Disordered" evidence="11">
    <location>
        <begin position="894"/>
        <end position="931"/>
    </location>
</feature>
<proteinExistence type="inferred from homology"/>
<evidence type="ECO:0000256" key="12">
    <source>
        <dbReference type="SAM" id="Phobius"/>
    </source>
</evidence>
<feature type="compositionally biased region" description="Acidic residues" evidence="11">
    <location>
        <begin position="268"/>
        <end position="281"/>
    </location>
</feature>
<dbReference type="PANTHER" id="PTHR31382">
    <property type="entry name" value="NA(+)/H(+) ANTIPORTER"/>
    <property type="match status" value="1"/>
</dbReference>
<evidence type="ECO:0000256" key="3">
    <source>
        <dbReference type="ARBA" id="ARBA00022448"/>
    </source>
</evidence>
<feature type="transmembrane region" description="Helical" evidence="12">
    <location>
        <begin position="729"/>
        <end position="752"/>
    </location>
</feature>
<dbReference type="VEuPathDB" id="FungiDB:DNF11_2035"/>
<evidence type="ECO:0000256" key="7">
    <source>
        <dbReference type="ARBA" id="ARBA00023053"/>
    </source>
</evidence>
<evidence type="ECO:0000256" key="1">
    <source>
        <dbReference type="ARBA" id="ARBA00004141"/>
    </source>
</evidence>
<keyword evidence="7" id="KW-0915">Sodium</keyword>
<feature type="transmembrane region" description="Helical" evidence="12">
    <location>
        <begin position="470"/>
        <end position="489"/>
    </location>
</feature>
<sequence length="1147" mass="128729">MSCDTSIDDDALLSGLPSWNEKVKYTNRSAMPEQMEPALPDMTIESTTRQKTIPSITKITAEDDKRMALRMAALKTLKTRSKKKLAREIPQANAVDEARPMNDAESIHSSTSLKEDGDSDATNIIKSDEKTAMNMNVETLKQSTQPVIQRTFDYTDIDAPRAQSRGSLDYIPIENEETSNEAQSSRKRISYADEFSAHPVAPSGDDGGPAWLNRVYDASSKSASSPFKGKPQHFHMEKSGSQMFSKIREQGPAGRFIDEPWRPIIIEWSDDDDENLNEDESDYGKRKLESSIPNTAELESLKAFATSELSSPRTPHSSRTENRNKSSTLSLKEHEIQNMMAKIKELESRKCHVGYDDNHSTAGNDFKSTLGKRSTVDFESSITDQTQEHMEMQESRKRARTEPASSAMSWIKTSIANRASVTIFPKSNNHTQFVTCVIHAERYRLLVHMGELLEGQEHHFNPVNISAPHIIYVALGFFIVLFGIFSMLVKERLYMGEAPLALVFGIIIGPVMLWGWLITGLLIWALIPGIDFLAALMIASCVSPTDPILAQAVVGGPWAEKHVPAHIRHMLQCESGCNDGAAFPFLFLAYFLTVNRGQVGFPVAKWFYQTMAWEIVCGTIIGALIGYIARKLIRFSEKHKLVDRESFVAQYLSLAVASMGLNVLIGSDDLLAAFACGTAFAWDGWFQKQTADSNFSSIVDLVFNIATFVYIGAEMPWKEFVDGSINLSVGRLIGLSILVLLLKRLPIVLLTWKFIPDIKTFHEAVFTGYFGPMGVGAIFMCTYGRILLPDDAPIPPQTPNDVLVHTIQPIVFFFVLSSVIVHGFSIPFFAFGKRAHVNLNRTLTMNTSVFPNSEPSWVNRVRRWNTMFTTPETTDLDQEPSSVVQAMQEGYKRQQLYGTTENDDAEETEPQSEKDKSNGKERVRTRVDFGRAETIDDAEDAAFTDGDDWDGEDTVETRRYRKRLEKERLAQAAEGQDITDVHDVGGEDLEKQLAFKDDEDDPEYPRVKEWIEGHNIVLEVIEKPLDEPKTIVIPLDQETYDEVEKEQSPLRSFIYKYEDKIAHAFEQDQDTKLSELNLAQLYSRKLLAKISSFAQERRKGSMPENIATTSSATNIPVASNGDTIRVAKEPSRNFDVIAVRPDGTILE</sequence>
<feature type="domain" description="Cation/H+ exchanger transmembrane" evidence="13">
    <location>
        <begin position="511"/>
        <end position="831"/>
    </location>
</feature>
<protein>
    <recommendedName>
        <fullName evidence="13">Cation/H+ exchanger transmembrane domain-containing protein</fullName>
    </recommendedName>
</protein>
<keyword evidence="15" id="KW-1185">Reference proteome</keyword>
<dbReference type="Pfam" id="PF00999">
    <property type="entry name" value="Na_H_Exchanger"/>
    <property type="match status" value="1"/>
</dbReference>